<accession>A0ABQ8ESS1</accession>
<evidence type="ECO:0000313" key="5">
    <source>
        <dbReference type="Proteomes" id="UP001648503"/>
    </source>
</evidence>
<dbReference type="InterPro" id="IPR011990">
    <property type="entry name" value="TPR-like_helical_dom_sf"/>
</dbReference>
<dbReference type="PANTHER" id="PTHR23083">
    <property type="entry name" value="TETRATRICOPEPTIDE REPEAT PROTEIN, TPR"/>
    <property type="match status" value="1"/>
</dbReference>
<name>A0ABQ8ESS1_9FUNG</name>
<sequence>MASQKQQVIEAILDSNRQKGQWDSLRDNLAKFHRKLVANVVATNAISSSLNSLGSSSSGSSALQQLLLGEVAFQLMSTKFGTKEQIPYDRGPELIYIPSPYLDAVSLTGAIHHLEKAISIGQSQASTQDLQQIWANQAHILLGRIDLGLGKVHEALQHFLLAEFPNPLPQSSGSYARTMIVKKWTLMGWAYMQLDKIELARESFKNGYDFIVSVLPQNEIEKPQEQEPDQWTIWAEELLFSMSMDLIRASDVNSACRSMSLYIQVVASTPFAFVPTKKIAIYRHHIFYLFAGLSLVSPFSGIPSFGACVEDTTPISDKAAIVYNQIRICLRPYEKLVTTLLSFPRGEDSSRLSLERYARVLEMYDFWVKLEVSYTRCLPNTPSALIDQFYCLIETLYRGTKHTFHSLRILRYISHSFLSILIAHSDNVCNDERKEAQHAVSTYLFYWEKKSSLILEIERKKLEDQKMSMSRPIRSDESHIAQKVHAVSLADNAMDKTPSIIPSNDTSSTPSDVNRIELPVAVPSEEKPLDILEKLDRDLESDSDKMSSVVVDGHTHIQLSDVDGDTPLDAIGVLITGMRILLLTHEGNSEMLEQAAIYGEKAYSIAIKYTAHLPEYSSILKDIYQWLGVVYGEQSIEVSSNRERRLLQSQAIAMLQKATAMDSTDPIMHYQLALQLAEVGEFADAIDAINQSIEIKSDFPNAYNLLSLILNSKSQTNRALQVVQEGWRACAIKYAKTQLVKVRATADSHIESMIKWDYVPIELREDLINLKLTQVALENEQFGPRVSIDTLYGLFNLFRNVIGIPPGCEDRSISVDGVFQNTDIAGVPEIRVLSHMNSANSVTSSLGASPRATPTHMGSNGVPLTTSLTKAQPYRYRTYDLLISLWLTTSAVYRELGNFDGSRQAIEEAEQLVEQLAKLEQNIRSSSSRILRDQPSNVSESNSSLGSLQTNHMGKGRTMKSSKSRRTPSTDARLPLQKWGFANRGIRRILADIAFEQSMMKYDIYTLQNKPPAVSKYSKYLSPVATVEAERRLQLRQNARMPNSRSNASISSSITSSTANINGDKAQTDDDTNSLFALELEIQEGFLKVHSASTDELAPNTNTRASIMAMGVTASMGDTRSTLKSQQSFLASCSHISIDHIIKSVKYITVIDPDHLPSCVHLGILFLEKGDIGQAEHWLSRACNQAKSRGAGGGRTGMTTIYGGATAAWGWLAWRTLSKVMKSTDRNEEAKQSLFFAMDLEKMHCVRGYECLARFATNI</sequence>
<evidence type="ECO:0000256" key="1">
    <source>
        <dbReference type="ARBA" id="ARBA00002550"/>
    </source>
</evidence>
<protein>
    <submittedName>
        <fullName evidence="4">Uncharacterized protein</fullName>
    </submittedName>
</protein>
<evidence type="ECO:0000256" key="2">
    <source>
        <dbReference type="ARBA" id="ARBA00038251"/>
    </source>
</evidence>
<gene>
    <name evidence="4" type="ORF">BASA50_000942</name>
</gene>
<comment type="caution">
    <text evidence="4">The sequence shown here is derived from an EMBL/GenBank/DDBJ whole genome shotgun (WGS) entry which is preliminary data.</text>
</comment>
<dbReference type="InterPro" id="IPR019734">
    <property type="entry name" value="TPR_rpt"/>
</dbReference>
<reference evidence="4 5" key="1">
    <citation type="submission" date="2021-02" db="EMBL/GenBank/DDBJ databases">
        <title>Variation within the Batrachochytrium salamandrivorans European outbreak.</title>
        <authorList>
            <person name="Kelly M."/>
            <person name="Pasmans F."/>
            <person name="Shea T.P."/>
            <person name="Munoz J.F."/>
            <person name="Carranza S."/>
            <person name="Cuomo C.A."/>
            <person name="Martel A."/>
        </authorList>
    </citation>
    <scope>NUCLEOTIDE SEQUENCE [LARGE SCALE GENOMIC DNA]</scope>
    <source>
        <strain evidence="4 5">AMFP18/2</strain>
    </source>
</reference>
<dbReference type="InterPro" id="IPR051722">
    <property type="entry name" value="Endocytosis_PI4K-reg_protein"/>
</dbReference>
<dbReference type="SUPFAM" id="SSF48452">
    <property type="entry name" value="TPR-like"/>
    <property type="match status" value="2"/>
</dbReference>
<comment type="function">
    <text evidence="1">Involved in endocytosis.</text>
</comment>
<feature type="compositionally biased region" description="Low complexity" evidence="3">
    <location>
        <begin position="1043"/>
        <end position="1062"/>
    </location>
</feature>
<feature type="compositionally biased region" description="Basic residues" evidence="3">
    <location>
        <begin position="954"/>
        <end position="966"/>
    </location>
</feature>
<proteinExistence type="inferred from homology"/>
<feature type="region of interest" description="Disordered" evidence="3">
    <location>
        <begin position="927"/>
        <end position="971"/>
    </location>
</feature>
<feature type="region of interest" description="Disordered" evidence="3">
    <location>
        <begin position="1038"/>
        <end position="1066"/>
    </location>
</feature>
<feature type="region of interest" description="Disordered" evidence="3">
    <location>
        <begin position="844"/>
        <end position="864"/>
    </location>
</feature>
<organism evidence="4 5">
    <name type="scientific">Batrachochytrium salamandrivorans</name>
    <dbReference type="NCBI Taxonomy" id="1357716"/>
    <lineage>
        <taxon>Eukaryota</taxon>
        <taxon>Fungi</taxon>
        <taxon>Fungi incertae sedis</taxon>
        <taxon>Chytridiomycota</taxon>
        <taxon>Chytridiomycota incertae sedis</taxon>
        <taxon>Chytridiomycetes</taxon>
        <taxon>Rhizophydiales</taxon>
        <taxon>Rhizophydiales incertae sedis</taxon>
        <taxon>Batrachochytrium</taxon>
    </lineage>
</organism>
<dbReference type="Proteomes" id="UP001648503">
    <property type="component" value="Unassembled WGS sequence"/>
</dbReference>
<evidence type="ECO:0000313" key="4">
    <source>
        <dbReference type="EMBL" id="KAH6585999.1"/>
    </source>
</evidence>
<feature type="compositionally biased region" description="Low complexity" evidence="3">
    <location>
        <begin position="936"/>
        <end position="948"/>
    </location>
</feature>
<dbReference type="EMBL" id="JAFCIX010000577">
    <property type="protein sequence ID" value="KAH6585999.1"/>
    <property type="molecule type" value="Genomic_DNA"/>
</dbReference>
<keyword evidence="5" id="KW-1185">Reference proteome</keyword>
<dbReference type="SMART" id="SM00028">
    <property type="entry name" value="TPR"/>
    <property type="match status" value="4"/>
</dbReference>
<comment type="similarity">
    <text evidence="2">Belongs to the YPP1 family.</text>
</comment>
<dbReference type="Gene3D" id="1.25.40.10">
    <property type="entry name" value="Tetratricopeptide repeat domain"/>
    <property type="match status" value="1"/>
</dbReference>
<dbReference type="PANTHER" id="PTHR23083:SF464">
    <property type="entry name" value="TETRATRICOPEPTIDE REPEAT DOMAIN 7, ISOFORM A"/>
    <property type="match status" value="1"/>
</dbReference>
<evidence type="ECO:0000256" key="3">
    <source>
        <dbReference type="SAM" id="MobiDB-lite"/>
    </source>
</evidence>